<protein>
    <submittedName>
        <fullName evidence="6">IclR family transcriptional regulator</fullName>
    </submittedName>
</protein>
<dbReference type="PROSITE" id="PS51078">
    <property type="entry name" value="ICLR_ED"/>
    <property type="match status" value="1"/>
</dbReference>
<dbReference type="EMBL" id="RYZZ01000030">
    <property type="protein sequence ID" value="RUQ27133.1"/>
    <property type="molecule type" value="Genomic_DNA"/>
</dbReference>
<evidence type="ECO:0000256" key="2">
    <source>
        <dbReference type="ARBA" id="ARBA00023125"/>
    </source>
</evidence>
<dbReference type="RefSeq" id="WP_126866457.1">
    <property type="nucleotide sequence ID" value="NZ_JAUSTX010000009.1"/>
</dbReference>
<evidence type="ECO:0000313" key="7">
    <source>
        <dbReference type="Proteomes" id="UP000267430"/>
    </source>
</evidence>
<dbReference type="GO" id="GO:0045892">
    <property type="term" value="P:negative regulation of DNA-templated transcription"/>
    <property type="evidence" value="ECO:0007669"/>
    <property type="project" value="TreeGrafter"/>
</dbReference>
<name>A0A3S0VFU2_9BACI</name>
<comment type="caution">
    <text evidence="6">The sequence shown here is derived from an EMBL/GenBank/DDBJ whole genome shotgun (WGS) entry which is preliminary data.</text>
</comment>
<reference evidence="6 7" key="1">
    <citation type="submission" date="2018-12" db="EMBL/GenBank/DDBJ databases">
        <title>Bacillus chawlae sp. nov., Bacillus glennii sp. nov., and Bacillus saganii sp. nov. Isolated from the Vehicle Assembly Building at Kennedy Space Center where the Viking Spacecraft were Assembled.</title>
        <authorList>
            <person name="Seuylemezian A."/>
            <person name="Vaishampayan P."/>
        </authorList>
    </citation>
    <scope>NUCLEOTIDE SEQUENCE [LARGE SCALE GENOMIC DNA]</scope>
    <source>
        <strain evidence="6 7">L5</strain>
    </source>
</reference>
<evidence type="ECO:0000256" key="1">
    <source>
        <dbReference type="ARBA" id="ARBA00023015"/>
    </source>
</evidence>
<dbReference type="Pfam" id="PF09339">
    <property type="entry name" value="HTH_IclR"/>
    <property type="match status" value="1"/>
</dbReference>
<dbReference type="PANTHER" id="PTHR30136">
    <property type="entry name" value="HELIX-TURN-HELIX TRANSCRIPTIONAL REGULATOR, ICLR FAMILY"/>
    <property type="match status" value="1"/>
</dbReference>
<dbReference type="CDD" id="cd00090">
    <property type="entry name" value="HTH_ARSR"/>
    <property type="match status" value="1"/>
</dbReference>
<dbReference type="AlphaFoldDB" id="A0A3S0VFU2"/>
<feature type="domain" description="IclR-ED" evidence="5">
    <location>
        <begin position="75"/>
        <end position="259"/>
    </location>
</feature>
<dbReference type="InterPro" id="IPR036390">
    <property type="entry name" value="WH_DNA-bd_sf"/>
</dbReference>
<dbReference type="Proteomes" id="UP000267430">
    <property type="component" value="Unassembled WGS sequence"/>
</dbReference>
<dbReference type="InterPro" id="IPR050707">
    <property type="entry name" value="HTH_MetabolicPath_Reg"/>
</dbReference>
<dbReference type="SMART" id="SM00346">
    <property type="entry name" value="HTH_ICLR"/>
    <property type="match status" value="1"/>
</dbReference>
<proteinExistence type="predicted"/>
<evidence type="ECO:0000256" key="3">
    <source>
        <dbReference type="ARBA" id="ARBA00023163"/>
    </source>
</evidence>
<dbReference type="GO" id="GO:0003677">
    <property type="term" value="F:DNA binding"/>
    <property type="evidence" value="ECO:0007669"/>
    <property type="project" value="UniProtKB-KW"/>
</dbReference>
<evidence type="ECO:0000259" key="4">
    <source>
        <dbReference type="PROSITE" id="PS51077"/>
    </source>
</evidence>
<dbReference type="OrthoDB" id="9791752at2"/>
<dbReference type="InterPro" id="IPR014757">
    <property type="entry name" value="Tscrpt_reg_IclR_C"/>
</dbReference>
<sequence>MPKTEDNKYMIPSVDSAARILQYLSSYRHSHGSVTEISQALSINRSTCYRILFTLEKNNLVTFHEDKKVYSLGAYMAVLGNRAAELVDYLPIAKEYLKQASKLTNHACVLVERFGENRLIYIAKEESPAPVTVTLKEGQSFPLTAGSHGKCFLAFMDFMERESIIKQIGLTQFTDKTISQKEQFYKELDKVREHGYAISMEEHYPTLFGVASPVLDSSNKAVMTMSCIGMSSMVTMEQVHEYGSILGNLTKELSSRLYGVAQYSTL</sequence>
<feature type="domain" description="HTH iclR-type" evidence="4">
    <location>
        <begin position="11"/>
        <end position="74"/>
    </location>
</feature>
<dbReference type="Gene3D" id="3.30.450.40">
    <property type="match status" value="1"/>
</dbReference>
<dbReference type="Gene3D" id="1.10.10.10">
    <property type="entry name" value="Winged helix-like DNA-binding domain superfamily/Winged helix DNA-binding domain"/>
    <property type="match status" value="1"/>
</dbReference>
<dbReference type="GO" id="GO:0003700">
    <property type="term" value="F:DNA-binding transcription factor activity"/>
    <property type="evidence" value="ECO:0007669"/>
    <property type="project" value="TreeGrafter"/>
</dbReference>
<evidence type="ECO:0000313" key="6">
    <source>
        <dbReference type="EMBL" id="RUQ27133.1"/>
    </source>
</evidence>
<keyword evidence="7" id="KW-1185">Reference proteome</keyword>
<keyword evidence="1" id="KW-0805">Transcription regulation</keyword>
<dbReference type="PROSITE" id="PS51077">
    <property type="entry name" value="HTH_ICLR"/>
    <property type="match status" value="1"/>
</dbReference>
<keyword evidence="3" id="KW-0804">Transcription</keyword>
<evidence type="ECO:0000259" key="5">
    <source>
        <dbReference type="PROSITE" id="PS51078"/>
    </source>
</evidence>
<gene>
    <name evidence="6" type="ORF">ELQ35_17430</name>
</gene>
<keyword evidence="2" id="KW-0238">DNA-binding</keyword>
<dbReference type="InterPro" id="IPR036388">
    <property type="entry name" value="WH-like_DNA-bd_sf"/>
</dbReference>
<dbReference type="InterPro" id="IPR011991">
    <property type="entry name" value="ArsR-like_HTH"/>
</dbReference>
<dbReference type="SUPFAM" id="SSF55781">
    <property type="entry name" value="GAF domain-like"/>
    <property type="match status" value="1"/>
</dbReference>
<dbReference type="SUPFAM" id="SSF46785">
    <property type="entry name" value="Winged helix' DNA-binding domain"/>
    <property type="match status" value="1"/>
</dbReference>
<dbReference type="PANTHER" id="PTHR30136:SF7">
    <property type="entry name" value="HTH-TYPE TRANSCRIPTIONAL REGULATOR KDGR-RELATED"/>
    <property type="match status" value="1"/>
</dbReference>
<dbReference type="InterPro" id="IPR005471">
    <property type="entry name" value="Tscrpt_reg_IclR_N"/>
</dbReference>
<dbReference type="InterPro" id="IPR029016">
    <property type="entry name" value="GAF-like_dom_sf"/>
</dbReference>
<dbReference type="Pfam" id="PF01614">
    <property type="entry name" value="IclR_C"/>
    <property type="match status" value="1"/>
</dbReference>
<organism evidence="6 7">
    <name type="scientific">Peribacillus cavernae</name>
    <dbReference type="NCBI Taxonomy" id="1674310"/>
    <lineage>
        <taxon>Bacteria</taxon>
        <taxon>Bacillati</taxon>
        <taxon>Bacillota</taxon>
        <taxon>Bacilli</taxon>
        <taxon>Bacillales</taxon>
        <taxon>Bacillaceae</taxon>
        <taxon>Peribacillus</taxon>
    </lineage>
</organism>
<accession>A0A3S0VFU2</accession>